<evidence type="ECO:0000256" key="5">
    <source>
        <dbReference type="ARBA" id="ARBA00023136"/>
    </source>
</evidence>
<proteinExistence type="predicted"/>
<evidence type="ECO:0000256" key="3">
    <source>
        <dbReference type="ARBA" id="ARBA00022692"/>
    </source>
</evidence>
<feature type="transmembrane region" description="Helical" evidence="6">
    <location>
        <begin position="98"/>
        <end position="118"/>
    </location>
</feature>
<accession>A0AAE4SB10</accession>
<evidence type="ECO:0000313" key="8">
    <source>
        <dbReference type="Proteomes" id="UP001283212"/>
    </source>
</evidence>
<dbReference type="InterPro" id="IPR020948">
    <property type="entry name" value="P_starv_induced_PsiE-like"/>
</dbReference>
<dbReference type="AlphaFoldDB" id="A0AAE4SB10"/>
<evidence type="ECO:0000256" key="1">
    <source>
        <dbReference type="ARBA" id="ARBA00004651"/>
    </source>
</evidence>
<comment type="subcellular location">
    <subcellularLocation>
        <location evidence="1">Cell membrane</location>
        <topology evidence="1">Multi-pass membrane protein</topology>
    </subcellularLocation>
</comment>
<organism evidence="7 8">
    <name type="scientific">Methanorbis rubei</name>
    <dbReference type="NCBI Taxonomy" id="3028300"/>
    <lineage>
        <taxon>Archaea</taxon>
        <taxon>Methanobacteriati</taxon>
        <taxon>Methanobacteriota</taxon>
        <taxon>Stenosarchaea group</taxon>
        <taxon>Methanomicrobia</taxon>
        <taxon>Methanomicrobiales</taxon>
        <taxon>Methanocorpusculaceae</taxon>
        <taxon>Methanorbis</taxon>
    </lineage>
</organism>
<dbReference type="GO" id="GO:0005886">
    <property type="term" value="C:plasma membrane"/>
    <property type="evidence" value="ECO:0007669"/>
    <property type="project" value="UniProtKB-SubCell"/>
</dbReference>
<keyword evidence="2" id="KW-1003">Cell membrane</keyword>
<evidence type="ECO:0000256" key="4">
    <source>
        <dbReference type="ARBA" id="ARBA00022989"/>
    </source>
</evidence>
<reference evidence="7 8" key="1">
    <citation type="submission" date="2023-06" db="EMBL/GenBank/DDBJ databases">
        <title>Genome sequence of Methancorpusculaceae sp. Cs1.</title>
        <authorList>
            <person name="Protasov E."/>
            <person name="Platt K."/>
            <person name="Poehlein A."/>
            <person name="Daniel R."/>
            <person name="Brune A."/>
        </authorList>
    </citation>
    <scope>NUCLEOTIDE SEQUENCE [LARGE SCALE GENOMIC DNA]</scope>
    <source>
        <strain evidence="7 8">Cs1</strain>
    </source>
</reference>
<keyword evidence="4 6" id="KW-1133">Transmembrane helix</keyword>
<name>A0AAE4SB10_9EURY</name>
<feature type="transmembrane region" description="Helical" evidence="6">
    <location>
        <begin position="54"/>
        <end position="78"/>
    </location>
</feature>
<evidence type="ECO:0000256" key="6">
    <source>
        <dbReference type="SAM" id="Phobius"/>
    </source>
</evidence>
<dbReference type="Pfam" id="PF06146">
    <property type="entry name" value="PsiE"/>
    <property type="match status" value="1"/>
</dbReference>
<protein>
    <submittedName>
        <fullName evidence="7">Uncharacterized protein</fullName>
    </submittedName>
</protein>
<keyword evidence="3 6" id="KW-0812">Transmembrane</keyword>
<dbReference type="Proteomes" id="UP001283212">
    <property type="component" value="Unassembled WGS sequence"/>
</dbReference>
<evidence type="ECO:0000256" key="2">
    <source>
        <dbReference type="ARBA" id="ARBA00022475"/>
    </source>
</evidence>
<keyword evidence="8" id="KW-1185">Reference proteome</keyword>
<dbReference type="EMBL" id="JAWDKB010000001">
    <property type="protein sequence ID" value="MDV0442971.1"/>
    <property type="molecule type" value="Genomic_DNA"/>
</dbReference>
<keyword evidence="5 6" id="KW-0472">Membrane</keyword>
<gene>
    <name evidence="7" type="ORF">McpCs1_03360</name>
</gene>
<evidence type="ECO:0000313" key="7">
    <source>
        <dbReference type="EMBL" id="MDV0442971.1"/>
    </source>
</evidence>
<feature type="transmembrane region" description="Helical" evidence="6">
    <location>
        <begin position="125"/>
        <end position="143"/>
    </location>
</feature>
<comment type="caution">
    <text evidence="7">The sequence shown here is derived from an EMBL/GenBank/DDBJ whole genome shotgun (WGS) entry which is preliminary data.</text>
</comment>
<sequence>MLVKEAGVLANPYNYIDKIAIEYVIAREFFAGMRVMIEDLDPFPRIRTFLTKGCGIITICIYVTIAILLVVAAIIGVIETAGLVGLAIAQPSQHSLTGILQAILLIIVIATLVDMVASYIRAGRVLIRPILIAGITTMVRRLLVSNLTFIDIIGTTIMILGLTVALIYVGRDEQEMMEHLKELKSAEDQ</sequence>
<feature type="transmembrane region" description="Helical" evidence="6">
    <location>
        <begin position="149"/>
        <end position="169"/>
    </location>
</feature>